<dbReference type="Gene3D" id="2.60.40.4380">
    <property type="entry name" value="Translational regulator CsrA"/>
    <property type="match status" value="1"/>
</dbReference>
<sequence>MLVLSRKAGERIDIRDGQITVTVVAIQGNVVRLGIDAPSETSIHRQEIWQKLQPTAISPGVPKPGESLTIEWERTDFGH</sequence>
<keyword evidence="4" id="KW-0678">Repressor</keyword>
<evidence type="ECO:0000313" key="6">
    <source>
        <dbReference type="Proteomes" id="UP000199518"/>
    </source>
</evidence>
<accession>A0A1I3RMV8</accession>
<evidence type="ECO:0000313" key="5">
    <source>
        <dbReference type="EMBL" id="SFJ46597.1"/>
    </source>
</evidence>
<keyword evidence="4" id="KW-1005">Bacterial flagellum biogenesis</keyword>
<dbReference type="SUPFAM" id="SSF117130">
    <property type="entry name" value="CsrA-like"/>
    <property type="match status" value="1"/>
</dbReference>
<dbReference type="GO" id="GO:0048027">
    <property type="term" value="F:mRNA 5'-UTR binding"/>
    <property type="evidence" value="ECO:0007669"/>
    <property type="project" value="UniProtKB-UniRule"/>
</dbReference>
<evidence type="ECO:0000256" key="2">
    <source>
        <dbReference type="ARBA" id="ARBA00022845"/>
    </source>
</evidence>
<comment type="subcellular location">
    <subcellularLocation>
        <location evidence="4">Cytoplasm</location>
    </subcellularLocation>
</comment>
<dbReference type="GO" id="GO:0045947">
    <property type="term" value="P:negative regulation of translational initiation"/>
    <property type="evidence" value="ECO:0007669"/>
    <property type="project" value="UniProtKB-UniRule"/>
</dbReference>
<dbReference type="GO" id="GO:0005829">
    <property type="term" value="C:cytosol"/>
    <property type="evidence" value="ECO:0007669"/>
    <property type="project" value="TreeGrafter"/>
</dbReference>
<comment type="function">
    <text evidence="4">A translational regulator that binds mRNA to regulate translation initiation and/or mRNA stability. Usually binds in the 5'-UTR at or near the Shine-Dalgarno sequence preventing ribosome-binding, thus repressing translation. Its main target seems to be the major flagellin gene, while its function is anatagonized by FliW.</text>
</comment>
<gene>
    <name evidence="4" type="primary">csrA</name>
    <name evidence="5" type="ORF">SAMN05421753_12127</name>
</gene>
<reference evidence="6" key="1">
    <citation type="submission" date="2016-10" db="EMBL/GenBank/DDBJ databases">
        <authorList>
            <person name="Varghese N."/>
            <person name="Submissions S."/>
        </authorList>
    </citation>
    <scope>NUCLEOTIDE SEQUENCE [LARGE SCALE GENOMIC DNA]</scope>
    <source>
        <strain evidence="6">DSM 26348</strain>
    </source>
</reference>
<dbReference type="EMBL" id="FOQD01000021">
    <property type="protein sequence ID" value="SFJ46597.1"/>
    <property type="molecule type" value="Genomic_DNA"/>
</dbReference>
<keyword evidence="1 4" id="KW-0963">Cytoplasm</keyword>
<dbReference type="STRING" id="1576369.SAMN05421753_12127"/>
<name>A0A1I3RMV8_9PLAN</name>
<organism evidence="5 6">
    <name type="scientific">Planctomicrobium piriforme</name>
    <dbReference type="NCBI Taxonomy" id="1576369"/>
    <lineage>
        <taxon>Bacteria</taxon>
        <taxon>Pseudomonadati</taxon>
        <taxon>Planctomycetota</taxon>
        <taxon>Planctomycetia</taxon>
        <taxon>Planctomycetales</taxon>
        <taxon>Planctomycetaceae</taxon>
        <taxon>Planctomicrobium</taxon>
    </lineage>
</organism>
<dbReference type="InterPro" id="IPR036107">
    <property type="entry name" value="CsrA_sf"/>
</dbReference>
<evidence type="ECO:0000256" key="1">
    <source>
        <dbReference type="ARBA" id="ARBA00022490"/>
    </source>
</evidence>
<comment type="similarity">
    <text evidence="4">Belongs to the CsrA/RsmA family.</text>
</comment>
<dbReference type="PANTHER" id="PTHR34984">
    <property type="entry name" value="CARBON STORAGE REGULATOR"/>
    <property type="match status" value="1"/>
</dbReference>
<keyword evidence="6" id="KW-1185">Reference proteome</keyword>
<dbReference type="Pfam" id="PF02599">
    <property type="entry name" value="CsrA"/>
    <property type="match status" value="1"/>
</dbReference>
<dbReference type="InterPro" id="IPR003751">
    <property type="entry name" value="CsrA"/>
</dbReference>
<dbReference type="AlphaFoldDB" id="A0A1I3RMV8"/>
<dbReference type="RefSeq" id="WP_092055996.1">
    <property type="nucleotide sequence ID" value="NZ_FOQD01000021.1"/>
</dbReference>
<keyword evidence="2 4" id="KW-0810">Translation regulation</keyword>
<dbReference type="GO" id="GO:0044781">
    <property type="term" value="P:bacterial-type flagellum organization"/>
    <property type="evidence" value="ECO:0007669"/>
    <property type="project" value="UniProtKB-KW"/>
</dbReference>
<dbReference type="GO" id="GO:0006109">
    <property type="term" value="P:regulation of carbohydrate metabolic process"/>
    <property type="evidence" value="ECO:0007669"/>
    <property type="project" value="InterPro"/>
</dbReference>
<dbReference type="OrthoDB" id="289081at2"/>
<dbReference type="GO" id="GO:1902208">
    <property type="term" value="P:regulation of bacterial-type flagellum assembly"/>
    <property type="evidence" value="ECO:0007669"/>
    <property type="project" value="UniProtKB-UniRule"/>
</dbReference>
<proteinExistence type="inferred from homology"/>
<keyword evidence="3 4" id="KW-0694">RNA-binding</keyword>
<dbReference type="Proteomes" id="UP000199518">
    <property type="component" value="Unassembled WGS sequence"/>
</dbReference>
<comment type="subunit">
    <text evidence="4">Homodimer; the beta-strands of each monomer intercalate to form a hydrophobic core, while the alpha-helices form wings that extend away from the core.</text>
</comment>
<dbReference type="HAMAP" id="MF_00167">
    <property type="entry name" value="CsrA"/>
    <property type="match status" value="1"/>
</dbReference>
<protein>
    <recommendedName>
        <fullName evidence="4">Translational regulator CsrA</fullName>
    </recommendedName>
</protein>
<evidence type="ECO:0000256" key="3">
    <source>
        <dbReference type="ARBA" id="ARBA00022884"/>
    </source>
</evidence>
<dbReference type="GO" id="GO:0006402">
    <property type="term" value="P:mRNA catabolic process"/>
    <property type="evidence" value="ECO:0007669"/>
    <property type="project" value="InterPro"/>
</dbReference>
<dbReference type="PANTHER" id="PTHR34984:SF1">
    <property type="entry name" value="CARBON STORAGE REGULATOR"/>
    <property type="match status" value="1"/>
</dbReference>
<evidence type="ECO:0000256" key="4">
    <source>
        <dbReference type="HAMAP-Rule" id="MF_00167"/>
    </source>
</evidence>